<dbReference type="Proteomes" id="UP000030023">
    <property type="component" value="Unassembled WGS sequence"/>
</dbReference>
<feature type="compositionally biased region" description="Basic and acidic residues" evidence="1">
    <location>
        <begin position="20"/>
        <end position="35"/>
    </location>
</feature>
<evidence type="ECO:0000256" key="1">
    <source>
        <dbReference type="SAM" id="MobiDB-lite"/>
    </source>
</evidence>
<sequence>MMDIGPVMDFITEYVNQETKSQKSDQTSGKDKQAKIDALFG</sequence>
<feature type="region of interest" description="Disordered" evidence="1">
    <location>
        <begin position="18"/>
        <end position="41"/>
    </location>
</feature>
<keyword evidence="3" id="KW-1185">Reference proteome</keyword>
<organism evidence="2 3">
    <name type="scientific">Oenococcus alcoholitolerans</name>
    <dbReference type="NCBI Taxonomy" id="931074"/>
    <lineage>
        <taxon>Bacteria</taxon>
        <taxon>Bacillati</taxon>
        <taxon>Bacillota</taxon>
        <taxon>Bacilli</taxon>
        <taxon>Lactobacillales</taxon>
        <taxon>Lactobacillaceae</taxon>
        <taxon>Oenococcus</taxon>
    </lineage>
</organism>
<evidence type="ECO:0000313" key="2">
    <source>
        <dbReference type="EMBL" id="KGO31545.1"/>
    </source>
</evidence>
<evidence type="ECO:0000313" key="3">
    <source>
        <dbReference type="Proteomes" id="UP000030023"/>
    </source>
</evidence>
<comment type="caution">
    <text evidence="2">The sequence shown here is derived from an EMBL/GenBank/DDBJ whole genome shotgun (WGS) entry which is preliminary data.</text>
</comment>
<dbReference type="EMBL" id="AXCV01000312">
    <property type="protein sequence ID" value="KGO31545.1"/>
    <property type="molecule type" value="Genomic_DNA"/>
</dbReference>
<accession>A0ABR4XQJ3</accession>
<protein>
    <submittedName>
        <fullName evidence="2">Uncharacterized protein</fullName>
    </submittedName>
</protein>
<reference evidence="2 3" key="1">
    <citation type="journal article" date="2014" name="Antonie Van Leeuwenhoek">
        <title>Oenococcus alcoholitolerans sp. nov., a lactic acid bacteria isolated from cachaca and ethanol fermentation processes.</title>
        <authorList>
            <person name="Badotti F."/>
            <person name="Moreira A.P."/>
            <person name="Tonon L.A."/>
            <person name="de Lucena B.T."/>
            <person name="Gomes Fde C."/>
            <person name="Kruger R."/>
            <person name="Thompson C.C."/>
            <person name="de Morais M.A.Jr."/>
            <person name="Rosa C.A."/>
            <person name="Thompson F.L."/>
        </authorList>
    </citation>
    <scope>NUCLEOTIDE SEQUENCE [LARGE SCALE GENOMIC DNA]</scope>
    <source>
        <strain evidence="2 3">UFRJ-M7.2.18</strain>
    </source>
</reference>
<name>A0ABR4XQJ3_9LACO</name>
<gene>
    <name evidence="2" type="ORF">Q757_06590</name>
</gene>
<proteinExistence type="predicted"/>